<dbReference type="Gene3D" id="2.180.10.10">
    <property type="entry name" value="RHS repeat-associated core"/>
    <property type="match status" value="1"/>
</dbReference>
<dbReference type="InterPro" id="IPR022385">
    <property type="entry name" value="Rhs_assc_core"/>
</dbReference>
<accession>A0A1Y5F8V6</accession>
<evidence type="ECO:0000313" key="3">
    <source>
        <dbReference type="Proteomes" id="UP000196531"/>
    </source>
</evidence>
<protein>
    <recommendedName>
        <fullName evidence="4">RHS repeat-associated core domain-containing protein</fullName>
    </recommendedName>
</protein>
<feature type="region of interest" description="Disordered" evidence="1">
    <location>
        <begin position="111"/>
        <end position="140"/>
    </location>
</feature>
<organism evidence="2 3">
    <name type="scientific">Halobacteriovorax marinus</name>
    <dbReference type="NCBI Taxonomy" id="97084"/>
    <lineage>
        <taxon>Bacteria</taxon>
        <taxon>Pseudomonadati</taxon>
        <taxon>Bdellovibrionota</taxon>
        <taxon>Bacteriovoracia</taxon>
        <taxon>Bacteriovoracales</taxon>
        <taxon>Halobacteriovoraceae</taxon>
        <taxon>Halobacteriovorax</taxon>
    </lineage>
</organism>
<dbReference type="AlphaFoldDB" id="A0A1Y5F8V6"/>
<dbReference type="Proteomes" id="UP000196531">
    <property type="component" value="Unassembled WGS sequence"/>
</dbReference>
<evidence type="ECO:0000256" key="1">
    <source>
        <dbReference type="SAM" id="MobiDB-lite"/>
    </source>
</evidence>
<comment type="caution">
    <text evidence="2">The sequence shown here is derived from an EMBL/GenBank/DDBJ whole genome shotgun (WGS) entry which is preliminary data.</text>
</comment>
<dbReference type="EMBL" id="MAAO01000006">
    <property type="protein sequence ID" value="OUR97366.1"/>
    <property type="molecule type" value="Genomic_DNA"/>
</dbReference>
<name>A0A1Y5F8V6_9BACT</name>
<reference evidence="3" key="1">
    <citation type="journal article" date="2017" name="Proc. Natl. Acad. Sci. U.S.A.">
        <title>Simulation of Deepwater Horizon oil plume reveals substrate specialization within a complex community of hydrocarbon-degraders.</title>
        <authorList>
            <person name="Hu P."/>
            <person name="Dubinsky E.A."/>
            <person name="Probst A.J."/>
            <person name="Wang J."/>
            <person name="Sieber C.M.K."/>
            <person name="Tom L.M."/>
            <person name="Gardinali P."/>
            <person name="Banfield J.F."/>
            <person name="Atlas R.M."/>
            <person name="Andersen G.L."/>
        </authorList>
    </citation>
    <scope>NUCLEOTIDE SEQUENCE [LARGE SCALE GENOMIC DNA]</scope>
</reference>
<proteinExistence type="predicted"/>
<dbReference type="NCBIfam" id="TIGR03696">
    <property type="entry name" value="Rhs_assc_core"/>
    <property type="match status" value="1"/>
</dbReference>
<sequence length="140" mass="15604">MIYNPETGRWLSKDPIQFGGGDTNLYRYVLNDPVNFVDPGGMTVEEIYKKAKKDAANSIRNALKRIKGWGDNIRRAVKSGDRLIKELKEGFNKFTDMFDFFGDKKEDEISESSSIGEISESSSIGEISESSSIGGGYCEI</sequence>
<evidence type="ECO:0008006" key="4">
    <source>
        <dbReference type="Google" id="ProtNLM"/>
    </source>
</evidence>
<feature type="compositionally biased region" description="Low complexity" evidence="1">
    <location>
        <begin position="111"/>
        <end position="132"/>
    </location>
</feature>
<evidence type="ECO:0000313" key="2">
    <source>
        <dbReference type="EMBL" id="OUR97366.1"/>
    </source>
</evidence>
<gene>
    <name evidence="2" type="ORF">A9Q84_13660</name>
</gene>